<name>A0ABU0BBE5_9HYPH</name>
<evidence type="ECO:0000313" key="2">
    <source>
        <dbReference type="EMBL" id="MDQ0302332.1"/>
    </source>
</evidence>
<evidence type="ECO:0000313" key="3">
    <source>
        <dbReference type="Proteomes" id="UP001224682"/>
    </source>
</evidence>
<evidence type="ECO:0000256" key="1">
    <source>
        <dbReference type="SAM" id="SignalP"/>
    </source>
</evidence>
<organism evidence="2 3">
    <name type="scientific">Ancylobacter polymorphus</name>
    <dbReference type="NCBI Taxonomy" id="223390"/>
    <lineage>
        <taxon>Bacteria</taxon>
        <taxon>Pseudomonadati</taxon>
        <taxon>Pseudomonadota</taxon>
        <taxon>Alphaproteobacteria</taxon>
        <taxon>Hyphomicrobiales</taxon>
        <taxon>Xanthobacteraceae</taxon>
        <taxon>Ancylobacter</taxon>
    </lineage>
</organism>
<dbReference type="EMBL" id="JAUSUI010000002">
    <property type="protein sequence ID" value="MDQ0302332.1"/>
    <property type="molecule type" value="Genomic_DNA"/>
</dbReference>
<dbReference type="RefSeq" id="WP_307019032.1">
    <property type="nucleotide sequence ID" value="NZ_JAUSUI010000002.1"/>
</dbReference>
<feature type="signal peptide" evidence="1">
    <location>
        <begin position="1"/>
        <end position="27"/>
    </location>
</feature>
<comment type="caution">
    <text evidence="2">The sequence shown here is derived from an EMBL/GenBank/DDBJ whole genome shotgun (WGS) entry which is preliminary data.</text>
</comment>
<sequence length="242" mass="26274">MFARLPTLTRSALLALVLPLCATAALAQQPTPDVTPKLPAVLRDARYCELVAVHLTLDGLKASVFNTLGFDDCPADKWDALTRRELLREFDTLAVVMNGPRHFIMDGITATGDTKTGEVITVGGIVMAKRAEVSLSLHQAMGPSYTEQTIDRETTYRFDAGKPVFQLTAPDGAVYVMQSYAQIVDPTLSYADLAGLGSRLKLPAGWSYSTRTPQQDLLLAAKGTAIVIQDELKNTYQKVTAN</sequence>
<keyword evidence="3" id="KW-1185">Reference proteome</keyword>
<feature type="chain" id="PRO_5045173647" evidence="1">
    <location>
        <begin position="28"/>
        <end position="242"/>
    </location>
</feature>
<accession>A0ABU0BBE5</accession>
<reference evidence="2 3" key="1">
    <citation type="submission" date="2023-07" db="EMBL/GenBank/DDBJ databases">
        <title>Genomic Encyclopedia of Type Strains, Phase IV (KMG-IV): sequencing the most valuable type-strain genomes for metagenomic binning, comparative biology and taxonomic classification.</title>
        <authorList>
            <person name="Goeker M."/>
        </authorList>
    </citation>
    <scope>NUCLEOTIDE SEQUENCE [LARGE SCALE GENOMIC DNA]</scope>
    <source>
        <strain evidence="2 3">DSM 2457</strain>
    </source>
</reference>
<dbReference type="Proteomes" id="UP001224682">
    <property type="component" value="Unassembled WGS sequence"/>
</dbReference>
<protein>
    <submittedName>
        <fullName evidence="2">Uncharacterized protein</fullName>
    </submittedName>
</protein>
<keyword evidence="1" id="KW-0732">Signal</keyword>
<gene>
    <name evidence="2" type="ORF">J2S75_001355</name>
</gene>
<proteinExistence type="predicted"/>